<evidence type="ECO:0000259" key="5">
    <source>
        <dbReference type="PROSITE" id="PS51898"/>
    </source>
</evidence>
<organism evidence="6 7">
    <name type="scientific">Enterococcus raffinosus</name>
    <dbReference type="NCBI Taxonomy" id="71452"/>
    <lineage>
        <taxon>Bacteria</taxon>
        <taxon>Bacillati</taxon>
        <taxon>Bacillota</taxon>
        <taxon>Bacilli</taxon>
        <taxon>Lactobacillales</taxon>
        <taxon>Enterococcaceae</taxon>
        <taxon>Enterococcus</taxon>
    </lineage>
</organism>
<dbReference type="InterPro" id="IPR004107">
    <property type="entry name" value="Integrase_SAM-like_N"/>
</dbReference>
<dbReference type="InterPro" id="IPR010998">
    <property type="entry name" value="Integrase_recombinase_N"/>
</dbReference>
<proteinExistence type="inferred from homology"/>
<comment type="caution">
    <text evidence="6">The sequence shown here is derived from an EMBL/GenBank/DDBJ whole genome shotgun (WGS) entry which is preliminary data.</text>
</comment>
<dbReference type="PROSITE" id="PS51898">
    <property type="entry name" value="TYR_RECOMBINASE"/>
    <property type="match status" value="1"/>
</dbReference>
<dbReference type="Pfam" id="PF00589">
    <property type="entry name" value="Phage_integrase"/>
    <property type="match status" value="1"/>
</dbReference>
<dbReference type="InterPro" id="IPR011010">
    <property type="entry name" value="DNA_brk_join_enz"/>
</dbReference>
<evidence type="ECO:0000256" key="2">
    <source>
        <dbReference type="ARBA" id="ARBA00022908"/>
    </source>
</evidence>
<sequence length="419" mass="48836">MARNKNIELKGYISKLGKGLYRLRASFGYKSNGQPKWIGSENVEAKNEREAYRLLEDWLEQFEGLTSETLYFADITFEDFYYKVWLKEGAEGLSLEPKTFHNYKQTIELRFLTPLGLLKLVDIKPFQIKQVITKSVRLKPDGTPNPDGKPLTRATKQRMLFAINNLFLLAKNEYTIIKNNPCDMITLPKAKGEKKNVEEPYSEEEIERFLKAAFGEELHLKTLLLTAFVTGAREGELAGLEEKDIDFEDLTIRFHQRVSEIDGKSVVLRPGLKNDDEEKIVTIPQFLADFLKELIARNKKSRWKLGIKKPTHYFIFDNVLDGTTLPRPSYMYKKFKRFTRRHGLRHIRFHDIRHTSATYWLNDPEMTTTEVQHRLGHRSQSTTTNIYGHVLKKKKDRATEMMEGLKDQIESKESLPKIN</sequence>
<dbReference type="PANTHER" id="PTHR30349">
    <property type="entry name" value="PHAGE INTEGRASE-RELATED"/>
    <property type="match status" value="1"/>
</dbReference>
<evidence type="ECO:0000256" key="3">
    <source>
        <dbReference type="ARBA" id="ARBA00023125"/>
    </source>
</evidence>
<dbReference type="Gene3D" id="1.10.150.130">
    <property type="match status" value="1"/>
</dbReference>
<keyword evidence="3" id="KW-0238">DNA-binding</keyword>
<protein>
    <submittedName>
        <fullName evidence="6">Tyrosine-type recombinase/integrase</fullName>
    </submittedName>
</protein>
<dbReference type="SUPFAM" id="SSF56349">
    <property type="entry name" value="DNA breaking-rejoining enzymes"/>
    <property type="match status" value="1"/>
</dbReference>
<name>A0AAW8TG19_9ENTE</name>
<evidence type="ECO:0000256" key="4">
    <source>
        <dbReference type="ARBA" id="ARBA00023172"/>
    </source>
</evidence>
<evidence type="ECO:0000313" key="7">
    <source>
        <dbReference type="Proteomes" id="UP001254770"/>
    </source>
</evidence>
<dbReference type="RefSeq" id="WP_311820642.1">
    <property type="nucleotide sequence ID" value="NZ_JARPXI010000018.1"/>
</dbReference>
<dbReference type="EMBL" id="JARPXL010000018">
    <property type="protein sequence ID" value="MDT2545788.1"/>
    <property type="molecule type" value="Genomic_DNA"/>
</dbReference>
<accession>A0AAW8TG19</accession>
<dbReference type="InterPro" id="IPR013762">
    <property type="entry name" value="Integrase-like_cat_sf"/>
</dbReference>
<dbReference type="GO" id="GO:0015074">
    <property type="term" value="P:DNA integration"/>
    <property type="evidence" value="ECO:0007669"/>
    <property type="project" value="UniProtKB-KW"/>
</dbReference>
<dbReference type="Proteomes" id="UP001254770">
    <property type="component" value="Unassembled WGS sequence"/>
</dbReference>
<evidence type="ECO:0000313" key="6">
    <source>
        <dbReference type="EMBL" id="MDT2545788.1"/>
    </source>
</evidence>
<dbReference type="Pfam" id="PF14659">
    <property type="entry name" value="Phage_int_SAM_3"/>
    <property type="match status" value="1"/>
</dbReference>
<feature type="domain" description="Tyr recombinase" evidence="5">
    <location>
        <begin position="196"/>
        <end position="400"/>
    </location>
</feature>
<dbReference type="PANTHER" id="PTHR30349:SF64">
    <property type="entry name" value="PROPHAGE INTEGRASE INTD-RELATED"/>
    <property type="match status" value="1"/>
</dbReference>
<keyword evidence="4" id="KW-0233">DNA recombination</keyword>
<comment type="similarity">
    <text evidence="1">Belongs to the 'phage' integrase family.</text>
</comment>
<dbReference type="CDD" id="cd01189">
    <property type="entry name" value="INT_ICEBs1_C_like"/>
    <property type="match status" value="1"/>
</dbReference>
<evidence type="ECO:0000256" key="1">
    <source>
        <dbReference type="ARBA" id="ARBA00008857"/>
    </source>
</evidence>
<dbReference type="GO" id="GO:0006310">
    <property type="term" value="P:DNA recombination"/>
    <property type="evidence" value="ECO:0007669"/>
    <property type="project" value="UniProtKB-KW"/>
</dbReference>
<dbReference type="Gene3D" id="1.10.443.10">
    <property type="entry name" value="Intergrase catalytic core"/>
    <property type="match status" value="1"/>
</dbReference>
<dbReference type="GO" id="GO:0003677">
    <property type="term" value="F:DNA binding"/>
    <property type="evidence" value="ECO:0007669"/>
    <property type="project" value="UniProtKB-KW"/>
</dbReference>
<gene>
    <name evidence="6" type="ORF">P7D69_15675</name>
</gene>
<reference evidence="6" key="1">
    <citation type="submission" date="2023-03" db="EMBL/GenBank/DDBJ databases">
        <authorList>
            <person name="Shen W."/>
            <person name="Cai J."/>
        </authorList>
    </citation>
    <scope>NUCLEOTIDE SEQUENCE</scope>
    <source>
        <strain evidence="6">Y15</strain>
    </source>
</reference>
<dbReference type="AlphaFoldDB" id="A0AAW8TG19"/>
<dbReference type="InterPro" id="IPR002104">
    <property type="entry name" value="Integrase_catalytic"/>
</dbReference>
<keyword evidence="2" id="KW-0229">DNA integration</keyword>
<dbReference type="InterPro" id="IPR050090">
    <property type="entry name" value="Tyrosine_recombinase_XerCD"/>
</dbReference>